<protein>
    <recommendedName>
        <fullName evidence="1">Smr domain-containing protein</fullName>
    </recommendedName>
</protein>
<gene>
    <name evidence="2" type="ORF">METZ01_LOCUS316724</name>
</gene>
<organism evidence="2">
    <name type="scientific">marine metagenome</name>
    <dbReference type="NCBI Taxonomy" id="408172"/>
    <lineage>
        <taxon>unclassified sequences</taxon>
        <taxon>metagenomes</taxon>
        <taxon>ecological metagenomes</taxon>
    </lineage>
</organism>
<name>A0A382NT97_9ZZZZ</name>
<sequence length="87" mass="9629">MSKPFEIIDIGHRGLAIDEAISELEAKVSNCIFKGTARSIKIIHGHGSGALQRGVREWCKSYEGRFQGVIYGEDYDVFDPLTAAMRA</sequence>
<dbReference type="SUPFAM" id="SSF160443">
    <property type="entry name" value="SMR domain-like"/>
    <property type="match status" value="1"/>
</dbReference>
<dbReference type="EMBL" id="UINC01102332">
    <property type="protein sequence ID" value="SVC63870.1"/>
    <property type="molecule type" value="Genomic_DNA"/>
</dbReference>
<dbReference type="Gene3D" id="3.30.1370.110">
    <property type="match status" value="1"/>
</dbReference>
<proteinExistence type="predicted"/>
<feature type="domain" description="Smr" evidence="1">
    <location>
        <begin position="13"/>
        <end position="60"/>
    </location>
</feature>
<dbReference type="PROSITE" id="PS50828">
    <property type="entry name" value="SMR"/>
    <property type="match status" value="1"/>
</dbReference>
<accession>A0A382NT97</accession>
<dbReference type="Pfam" id="PF01713">
    <property type="entry name" value="Smr"/>
    <property type="match status" value="1"/>
</dbReference>
<feature type="non-terminal residue" evidence="2">
    <location>
        <position position="87"/>
    </location>
</feature>
<reference evidence="2" key="1">
    <citation type="submission" date="2018-05" db="EMBL/GenBank/DDBJ databases">
        <authorList>
            <person name="Lanie J.A."/>
            <person name="Ng W.-L."/>
            <person name="Kazmierczak K.M."/>
            <person name="Andrzejewski T.M."/>
            <person name="Davidsen T.M."/>
            <person name="Wayne K.J."/>
            <person name="Tettelin H."/>
            <person name="Glass J.I."/>
            <person name="Rusch D."/>
            <person name="Podicherti R."/>
            <person name="Tsui H.-C.T."/>
            <person name="Winkler M.E."/>
        </authorList>
    </citation>
    <scope>NUCLEOTIDE SEQUENCE</scope>
</reference>
<dbReference type="InterPro" id="IPR002625">
    <property type="entry name" value="Smr_dom"/>
</dbReference>
<dbReference type="InterPro" id="IPR036063">
    <property type="entry name" value="Smr_dom_sf"/>
</dbReference>
<evidence type="ECO:0000259" key="1">
    <source>
        <dbReference type="PROSITE" id="PS50828"/>
    </source>
</evidence>
<dbReference type="AlphaFoldDB" id="A0A382NT97"/>
<evidence type="ECO:0000313" key="2">
    <source>
        <dbReference type="EMBL" id="SVC63870.1"/>
    </source>
</evidence>